<dbReference type="EMBL" id="CP011367">
    <property type="protein sequence ID" value="AKJ94841.1"/>
    <property type="molecule type" value="Genomic_DNA"/>
</dbReference>
<name>A0A0G3G7I7_9GAMM</name>
<dbReference type="OrthoDB" id="9758297at2"/>
<dbReference type="GO" id="GO:0005886">
    <property type="term" value="C:plasma membrane"/>
    <property type="evidence" value="ECO:0007669"/>
    <property type="project" value="TreeGrafter"/>
</dbReference>
<sequence>MNPARVTVHRPVLTSMVALIVVILGLTALTRLPVDLLPNITYPVVTVMTSYPNAGAEEVEQLVTRQVEQAAAAITGAQEIRSTSAEGNSNVRINFAWGTDIRQAVDDLRDRLARIEDRLPDDADRPLVRQFDTQDSPIMRLGIGSQLDAIHLRTLIDNRIAPRLERIPGVAAVDTFGGLEREVRVEVDPERIEAIDLGLDDLRNRIRDANVITPGGPIMDGRREYRLRTPAEFRSVDEVRDTIVQRSEDGVTYLHQVADVRDTHQRVTRRFRVNQEEGVQLAVRKLADANTVEVSEAVHAELVRLNRDFPQIDIRAVTDEAGFIRNSITNVGRSILYGSALAVLVLLVFLRNIRYTLVAATAIPLAVIATFGLVYFGGYSLNLMTLGGIALGVGLMVDNAIVVIESIARRREEHAEQTAAEAAISGTGRVAPAIVASTLTTVAIFLPLFFAEELAGQLFKPLAAVVAFALAGSLIVALTLVPMLMARAPMPKRDTSALARMEQRYQGLLRRTLAQPWMVIGISLLLLMIALAGLRGVGTEFLPATDEGELRVHVAMEPGTPLEELYATMSGLEAIIHDEVPELENLVSSSGASAFRASSPASGNMRVMVGSRDSRSRSSDEIAAALREALGSPPGVEIRVRASSGIFFRGFGRGADEESLSIEVRGFELPTMNAVIERFESALADVPGVTDTRVGSDGGQPEFATRIHRDRAADLGVDVRTIAQTLETALGGSGAGQLRAGGDETRIWVQLRDADRSSLDDLLNLTVRSEDGERVALRSLVTFDTAIGPDSIQRREQARISTLFVNIGDRSLGEVAADVRAALADIPLPEEIDFSVTGDIEEQEAAFSELLLGTLLATLLVYMVMASLYESLRDPLIVMFSIPLAIIGVTGALLITDTTLNVQSLIGILLLVGIVVNNAILLVDRMARRHREDGMELQAAIVAAAGERLRPILMTTLTTILALSPLAIGMGDGGEAQAPMARVVIGGLLSSTLITLVLIPTLYLLFHRRGEHPQPVYRVATDHA</sequence>
<dbReference type="Gene3D" id="3.30.70.1320">
    <property type="entry name" value="Multidrug efflux transporter AcrB pore domain like"/>
    <property type="match status" value="1"/>
</dbReference>
<dbReference type="Gene3D" id="1.20.1640.10">
    <property type="entry name" value="Multidrug efflux transporter AcrB transmembrane domain"/>
    <property type="match status" value="2"/>
</dbReference>
<dbReference type="GO" id="GO:0042910">
    <property type="term" value="F:xenobiotic transmembrane transporter activity"/>
    <property type="evidence" value="ECO:0007669"/>
    <property type="project" value="TreeGrafter"/>
</dbReference>
<feature type="transmembrane region" description="Helical" evidence="1">
    <location>
        <begin position="902"/>
        <end position="923"/>
    </location>
</feature>
<dbReference type="AlphaFoldDB" id="A0A0G3G7I7"/>
<keyword evidence="1" id="KW-1133">Transmembrane helix</keyword>
<dbReference type="InterPro" id="IPR001036">
    <property type="entry name" value="Acrflvin-R"/>
</dbReference>
<dbReference type="InterPro" id="IPR027463">
    <property type="entry name" value="AcrB_DN_DC_subdom"/>
</dbReference>
<feature type="transmembrane region" description="Helical" evidence="1">
    <location>
        <begin position="334"/>
        <end position="350"/>
    </location>
</feature>
<protein>
    <submittedName>
        <fullName evidence="2">Acriflavin resistance protein</fullName>
    </submittedName>
</protein>
<dbReference type="Gene3D" id="3.30.70.1440">
    <property type="entry name" value="Multidrug efflux transporter AcrB pore domain"/>
    <property type="match status" value="1"/>
</dbReference>
<dbReference type="Pfam" id="PF00873">
    <property type="entry name" value="ACR_tran"/>
    <property type="match status" value="1"/>
</dbReference>
<evidence type="ECO:0000256" key="1">
    <source>
        <dbReference type="SAM" id="Phobius"/>
    </source>
</evidence>
<dbReference type="SUPFAM" id="SSF82866">
    <property type="entry name" value="Multidrug efflux transporter AcrB transmembrane domain"/>
    <property type="match status" value="2"/>
</dbReference>
<proteinExistence type="predicted"/>
<keyword evidence="3" id="KW-1185">Reference proteome</keyword>
<dbReference type="SUPFAM" id="SSF82714">
    <property type="entry name" value="Multidrug efflux transporter AcrB TolC docking domain, DN and DC subdomains"/>
    <property type="match status" value="2"/>
</dbReference>
<feature type="transmembrane region" description="Helical" evidence="1">
    <location>
        <begin position="383"/>
        <end position="404"/>
    </location>
</feature>
<dbReference type="PRINTS" id="PR00702">
    <property type="entry name" value="ACRIFLAVINRP"/>
</dbReference>
<dbReference type="RefSeq" id="WP_047251012.1">
    <property type="nucleotide sequence ID" value="NZ_CP011367.1"/>
</dbReference>
<dbReference type="Proteomes" id="UP000064201">
    <property type="component" value="Chromosome"/>
</dbReference>
<feature type="transmembrane region" description="Helical" evidence="1">
    <location>
        <begin position="430"/>
        <end position="450"/>
    </location>
</feature>
<feature type="transmembrane region" description="Helical" evidence="1">
    <location>
        <begin position="513"/>
        <end position="534"/>
    </location>
</feature>
<dbReference type="KEGG" id="tvr:TVD_05435"/>
<keyword evidence="1" id="KW-0472">Membrane</keyword>
<evidence type="ECO:0000313" key="2">
    <source>
        <dbReference type="EMBL" id="AKJ94841.1"/>
    </source>
</evidence>
<keyword evidence="1" id="KW-0812">Transmembrane</keyword>
<gene>
    <name evidence="2" type="ORF">TVD_05435</name>
</gene>
<feature type="transmembrane region" description="Helical" evidence="1">
    <location>
        <begin position="952"/>
        <end position="971"/>
    </location>
</feature>
<feature type="transmembrane region" description="Helical" evidence="1">
    <location>
        <begin position="12"/>
        <end position="32"/>
    </location>
</feature>
<feature type="transmembrane region" description="Helical" evidence="1">
    <location>
        <begin position="876"/>
        <end position="896"/>
    </location>
</feature>
<reference evidence="2 3" key="1">
    <citation type="submission" date="2015-04" db="EMBL/GenBank/DDBJ databases">
        <title>Complete Sequence for the Genome of the Thioalkalivibrio versutus D301.</title>
        <authorList>
            <person name="Mu T."/>
            <person name="Zhou J."/>
            <person name="Xu X."/>
        </authorList>
    </citation>
    <scope>NUCLEOTIDE SEQUENCE [LARGE SCALE GENOMIC DNA]</scope>
    <source>
        <strain evidence="2 3">D301</strain>
    </source>
</reference>
<dbReference type="SUPFAM" id="SSF82693">
    <property type="entry name" value="Multidrug efflux transporter AcrB pore domain, PN1, PN2, PC1 and PC2 subdomains"/>
    <property type="match status" value="3"/>
</dbReference>
<feature type="transmembrane region" description="Helical" evidence="1">
    <location>
        <begin position="462"/>
        <end position="484"/>
    </location>
</feature>
<dbReference type="PANTHER" id="PTHR32063:SF0">
    <property type="entry name" value="SWARMING MOTILITY PROTEIN SWRC"/>
    <property type="match status" value="1"/>
</dbReference>
<dbReference type="Gene3D" id="3.30.2090.10">
    <property type="entry name" value="Multidrug efflux transporter AcrB TolC docking domain, DN and DC subdomains"/>
    <property type="match status" value="2"/>
</dbReference>
<dbReference type="Gene3D" id="3.30.70.1430">
    <property type="entry name" value="Multidrug efflux transporter AcrB pore domain"/>
    <property type="match status" value="2"/>
</dbReference>
<evidence type="ECO:0000313" key="3">
    <source>
        <dbReference type="Proteomes" id="UP000064201"/>
    </source>
</evidence>
<feature type="transmembrane region" description="Helical" evidence="1">
    <location>
        <begin position="357"/>
        <end position="377"/>
    </location>
</feature>
<feature type="transmembrane region" description="Helical" evidence="1">
    <location>
        <begin position="983"/>
        <end position="1006"/>
    </location>
</feature>
<dbReference type="PATRIC" id="fig|106634.4.peg.1111"/>
<dbReference type="PANTHER" id="PTHR32063">
    <property type="match status" value="1"/>
</dbReference>
<dbReference type="STRING" id="106634.TVD_05435"/>
<accession>A0A0G3G7I7</accession>
<feature type="transmembrane region" description="Helical" evidence="1">
    <location>
        <begin position="850"/>
        <end position="869"/>
    </location>
</feature>
<organism evidence="2 3">
    <name type="scientific">Thioalkalivibrio versutus</name>
    <dbReference type="NCBI Taxonomy" id="106634"/>
    <lineage>
        <taxon>Bacteria</taxon>
        <taxon>Pseudomonadati</taxon>
        <taxon>Pseudomonadota</taxon>
        <taxon>Gammaproteobacteria</taxon>
        <taxon>Chromatiales</taxon>
        <taxon>Ectothiorhodospiraceae</taxon>
        <taxon>Thioalkalivibrio</taxon>
    </lineage>
</organism>